<dbReference type="FunFam" id="1.10.260.40:FF:000010">
    <property type="entry name" value="Cut-like homeobox 1a"/>
    <property type="match status" value="1"/>
</dbReference>
<dbReference type="Pfam" id="PF25398">
    <property type="entry name" value="CUX1_N"/>
    <property type="match status" value="1"/>
</dbReference>
<comment type="similarity">
    <text evidence="2 13">Belongs to the CUT homeobox family.</text>
</comment>
<feature type="region of interest" description="Disordered" evidence="15">
    <location>
        <begin position="522"/>
        <end position="559"/>
    </location>
</feature>
<dbReference type="PROSITE" id="PS51042">
    <property type="entry name" value="CUT"/>
    <property type="match status" value="3"/>
</dbReference>
<evidence type="ECO:0000256" key="6">
    <source>
        <dbReference type="ARBA" id="ARBA00023054"/>
    </source>
</evidence>
<feature type="compositionally biased region" description="Low complexity" evidence="15">
    <location>
        <begin position="915"/>
        <end position="929"/>
    </location>
</feature>
<feature type="compositionally biased region" description="Low complexity" evidence="15">
    <location>
        <begin position="1078"/>
        <end position="1091"/>
    </location>
</feature>
<dbReference type="InterPro" id="IPR057476">
    <property type="entry name" value="Cux_N"/>
</dbReference>
<dbReference type="SUPFAM" id="SSF47413">
    <property type="entry name" value="lambda repressor-like DNA-binding domains"/>
    <property type="match status" value="3"/>
</dbReference>
<dbReference type="InterPro" id="IPR010982">
    <property type="entry name" value="Lambda_DNA-bd_dom_sf"/>
</dbReference>
<keyword evidence="8 11" id="KW-0371">Homeobox</keyword>
<evidence type="ECO:0000256" key="9">
    <source>
        <dbReference type="ARBA" id="ARBA00023163"/>
    </source>
</evidence>
<evidence type="ECO:0000256" key="4">
    <source>
        <dbReference type="ARBA" id="ARBA00022737"/>
    </source>
</evidence>
<feature type="compositionally biased region" description="Basic and acidic residues" evidence="15">
    <location>
        <begin position="847"/>
        <end position="872"/>
    </location>
</feature>
<keyword evidence="7 11" id="KW-0238">DNA-binding</keyword>
<evidence type="ECO:0000256" key="8">
    <source>
        <dbReference type="ARBA" id="ARBA00023155"/>
    </source>
</evidence>
<organism evidence="16 17">
    <name type="scientific">Corvus moneduloides</name>
    <name type="common">New Caledonian crow</name>
    <dbReference type="NCBI Taxonomy" id="1196302"/>
    <lineage>
        <taxon>Eukaryota</taxon>
        <taxon>Metazoa</taxon>
        <taxon>Chordata</taxon>
        <taxon>Craniata</taxon>
        <taxon>Vertebrata</taxon>
        <taxon>Euteleostomi</taxon>
        <taxon>Archelosauria</taxon>
        <taxon>Archosauria</taxon>
        <taxon>Dinosauria</taxon>
        <taxon>Saurischia</taxon>
        <taxon>Theropoda</taxon>
        <taxon>Coelurosauria</taxon>
        <taxon>Aves</taxon>
        <taxon>Neognathae</taxon>
        <taxon>Neoaves</taxon>
        <taxon>Telluraves</taxon>
        <taxon>Australaves</taxon>
        <taxon>Passeriformes</taxon>
        <taxon>Corvoidea</taxon>
        <taxon>Corvidae</taxon>
        <taxon>Corvus</taxon>
    </lineage>
</organism>
<feature type="coiled-coil region" evidence="14">
    <location>
        <begin position="112"/>
        <end position="355"/>
    </location>
</feature>
<proteinExistence type="inferred from homology"/>
<feature type="region of interest" description="Disordered" evidence="15">
    <location>
        <begin position="1023"/>
        <end position="1095"/>
    </location>
</feature>
<dbReference type="Pfam" id="PF02376">
    <property type="entry name" value="CUT"/>
    <property type="match status" value="3"/>
</dbReference>
<feature type="region of interest" description="Disordered" evidence="15">
    <location>
        <begin position="847"/>
        <end position="935"/>
    </location>
</feature>
<reference evidence="16" key="2">
    <citation type="submission" date="2025-08" db="UniProtKB">
        <authorList>
            <consortium name="Ensembl"/>
        </authorList>
    </citation>
    <scope>IDENTIFICATION</scope>
</reference>
<keyword evidence="17" id="KW-1185">Reference proteome</keyword>
<evidence type="ECO:0000256" key="5">
    <source>
        <dbReference type="ARBA" id="ARBA00023015"/>
    </source>
</evidence>
<evidence type="ECO:0000256" key="3">
    <source>
        <dbReference type="ARBA" id="ARBA00022553"/>
    </source>
</evidence>
<dbReference type="InterPro" id="IPR003350">
    <property type="entry name" value="CUT_dom"/>
</dbReference>
<feature type="region of interest" description="Disordered" evidence="15">
    <location>
        <begin position="693"/>
        <end position="715"/>
    </location>
</feature>
<feature type="region of interest" description="Disordered" evidence="15">
    <location>
        <begin position="407"/>
        <end position="466"/>
    </location>
</feature>
<keyword evidence="5 13" id="KW-0805">Transcription regulation</keyword>
<evidence type="ECO:0000256" key="10">
    <source>
        <dbReference type="ARBA" id="ARBA00023242"/>
    </source>
</evidence>
<accession>A0A8U7N7N1</accession>
<protein>
    <recommendedName>
        <fullName evidence="13">Homeobox protein cut-like</fullName>
    </recommendedName>
</protein>
<gene>
    <name evidence="16" type="primary">CUX1</name>
</gene>
<feature type="compositionally biased region" description="Polar residues" evidence="15">
    <location>
        <begin position="442"/>
        <end position="466"/>
    </location>
</feature>
<feature type="region of interest" description="Disordered" evidence="15">
    <location>
        <begin position="1196"/>
        <end position="1232"/>
    </location>
</feature>
<feature type="compositionally biased region" description="Polar residues" evidence="15">
    <location>
        <begin position="1023"/>
        <end position="1035"/>
    </location>
</feature>
<dbReference type="PROSITE" id="PS50071">
    <property type="entry name" value="HOMEOBOX_2"/>
    <property type="match status" value="1"/>
</dbReference>
<dbReference type="Gene3D" id="1.10.260.40">
    <property type="entry name" value="lambda repressor-like DNA-binding domains"/>
    <property type="match status" value="3"/>
</dbReference>
<evidence type="ECO:0000256" key="1">
    <source>
        <dbReference type="ARBA" id="ARBA00004123"/>
    </source>
</evidence>
<evidence type="ECO:0000313" key="17">
    <source>
        <dbReference type="Proteomes" id="UP000694553"/>
    </source>
</evidence>
<keyword evidence="4" id="KW-0677">Repeat</keyword>
<evidence type="ECO:0000256" key="12">
    <source>
        <dbReference type="RuleBase" id="RU000682"/>
    </source>
</evidence>
<dbReference type="GO" id="GO:0005634">
    <property type="term" value="C:nucleus"/>
    <property type="evidence" value="ECO:0007669"/>
    <property type="project" value="UniProtKB-SubCell"/>
</dbReference>
<reference evidence="17" key="1">
    <citation type="submission" date="2019-10" db="EMBL/GenBank/DDBJ databases">
        <title>Corvus moneduloides (New Caledonian crow) genome, bCorMon1, primary haplotype.</title>
        <authorList>
            <person name="Rutz C."/>
            <person name="Fungtammasan C."/>
            <person name="Mountcastle J."/>
            <person name="Formenti G."/>
            <person name="Chow W."/>
            <person name="Howe K."/>
            <person name="Steele M.P."/>
            <person name="Fernandes J."/>
            <person name="Gilbert M.T.P."/>
            <person name="Fedrigo O."/>
            <person name="Jarvis E.D."/>
            <person name="Gemmell N."/>
        </authorList>
    </citation>
    <scope>NUCLEOTIDE SEQUENCE [LARGE SCALE GENOMIC DNA]</scope>
</reference>
<name>A0A8C3DYY1_CORMO</name>
<evidence type="ECO:0000313" key="16">
    <source>
        <dbReference type="Ensembl" id="ENSCMUP00000011909.2"/>
    </source>
</evidence>
<dbReference type="GO" id="GO:0000977">
    <property type="term" value="F:RNA polymerase II transcription regulatory region sequence-specific DNA binding"/>
    <property type="evidence" value="ECO:0007669"/>
    <property type="project" value="TreeGrafter"/>
</dbReference>
<sequence>MAANVGSMFQYWKRFDLQQLQRELDTTATILANRQDESEQSRKKLIEQSREFKKNTPEDLRKQVAPLLKSFQGEIDALGKRSKEAEAAFLNVYKRLIDVPDPVPALDLGQQLQLKVQRMHDIETENQKLRETLEEYNKEFAEVKNQEVTIKALKEKIREYEQTLKNQAENIALEKEQKLQNDFAEKERKLQETQMSTASKLEEAEHKVQALQTALEKTRTELFDLKTKYDEETTAKADEIEMIMTDLERANQRAEVAQREAETLREQLSSANKSLQLATQIQKAPDVEQAIEVLTRSSLEAELAAKEREIAQLVEDVQRLQGSLTKLRENSSSQISQLEQQLTAKNSTLKQLEEKLKGQADYEEVKKELNILKSMEFAPSESSGAQDASKPLEVLLLEKNRSLQSENATLRIANSDLSGSARRKGKDQPESQRPATLPASPPSQLLRNAGEQASNTNGTHQFSPTGLSQDFFSSSLASPSLPLASTGKFALNSLLQRQLMQSFYSKAMQEAGSTSMIFPTGPYSTNSISSQSPLQQSPDVNGMAPSPSQSESAGSISEGEEIDTAEIARQVKEQLIKHNIGQRIFGHYVLGLSQGSVSEILARPKPWNKLTVRGKEPFHKMKQFLSDEQNILALRSIQGRQRENPGQNLNRLFQEVPKRRNGSEGNITTRIRTTESGSDEAIKSILEQAKRELQVQKTAEPAQPPSASSSGNSDDAIRSILQQARREMEAQQAALEPALKTPPLSQADISILSPKLVSTPAMSSVSSYSPLAISLKKHSSVTDSSISALQNLSGLKKEPQEAPVLELHGISDSAQGMLRHVKNELGRGGVWKDHWWNTVQHERRNAALPEDIKVEEASGGKEKVSNQTRPDRSQLQGPSSSEYWKEWPNAESPYSQSSELSMTGASRSETPQNSPLPSSPIVSLSKPSKPSVPPLTPEQYEIYMYQEVDTIELTRQVKEKLAKNGICQRIFGEKVLGLSQGSVSDMLSRPKPWSKLTQKGREPFIRMQLWLNGELGQCVLPAQGQQQGQESTPKTSASCSPAPESPMSSSESVKSLTELVQQPCPAIETSKDGKSQESSEPPASESQSTTPLPLSGHSALSIQELVAMSPELDTYGITKRVKEVLTDNNLGQRLFGETILGLTQGSVSDLLARPKPWHKLSLKGREPFVRMQLWLNDPNNVEKLMDMKRMEKKAYMKRRHSSVSDSQSCESSSTGIDYSQGASPQPQHQLKKPRVVLAPEEKEALKRAYQQKPYPSPKTIEELATQLNLKTSTVINWFHNYRCVASREPCP</sequence>
<dbReference type="SMART" id="SM01109">
    <property type="entry name" value="CUT"/>
    <property type="match status" value="3"/>
</dbReference>
<feature type="compositionally biased region" description="Polar residues" evidence="15">
    <location>
        <begin position="873"/>
        <end position="882"/>
    </location>
</feature>
<dbReference type="FunFam" id="1.10.260.40:FF:000004">
    <property type="entry name" value="Cut-like homeobox 1a"/>
    <property type="match status" value="2"/>
</dbReference>
<dbReference type="InterPro" id="IPR009057">
    <property type="entry name" value="Homeodomain-like_sf"/>
</dbReference>
<dbReference type="Pfam" id="PF00046">
    <property type="entry name" value="Homeodomain"/>
    <property type="match status" value="1"/>
</dbReference>
<dbReference type="PANTHER" id="PTHR14043">
    <property type="entry name" value="CCAAT DISPLACEMENT PROTEIN-RELATED"/>
    <property type="match status" value="1"/>
</dbReference>
<keyword evidence="10 11" id="KW-0539">Nucleus</keyword>
<keyword evidence="9 13" id="KW-0804">Transcription</keyword>
<evidence type="ECO:0000256" key="7">
    <source>
        <dbReference type="ARBA" id="ARBA00023125"/>
    </source>
</evidence>
<evidence type="ECO:0000256" key="14">
    <source>
        <dbReference type="SAM" id="Coils"/>
    </source>
</evidence>
<comment type="subcellular location">
    <subcellularLocation>
        <location evidence="1 11 12">Nucleus</location>
    </subcellularLocation>
</comment>
<evidence type="ECO:0000256" key="2">
    <source>
        <dbReference type="ARBA" id="ARBA00008190"/>
    </source>
</evidence>
<dbReference type="Ensembl" id="ENSCMUT00000012812.2">
    <property type="protein sequence ID" value="ENSCMUP00000011909.2"/>
    <property type="gene ID" value="ENSCMUG00000007531.2"/>
</dbReference>
<dbReference type="InterPro" id="IPR001356">
    <property type="entry name" value="HD"/>
</dbReference>
<dbReference type="Proteomes" id="UP000694553">
    <property type="component" value="Unassembled WGS sequence"/>
</dbReference>
<dbReference type="SUPFAM" id="SSF46689">
    <property type="entry name" value="Homeodomain-like"/>
    <property type="match status" value="1"/>
</dbReference>
<dbReference type="PANTHER" id="PTHR14043:SF4">
    <property type="entry name" value="HOMEOBOX PROTEIN CUT-LIKE 1"/>
    <property type="match status" value="1"/>
</dbReference>
<keyword evidence="6 14" id="KW-0175">Coiled coil</keyword>
<feature type="DNA-binding region" description="Homeobox" evidence="11">
    <location>
        <begin position="1230"/>
        <end position="1289"/>
    </location>
</feature>
<reference evidence="16" key="3">
    <citation type="submission" date="2025-09" db="UniProtKB">
        <authorList>
            <consortium name="Ensembl"/>
        </authorList>
    </citation>
    <scope>IDENTIFICATION</scope>
</reference>
<feature type="compositionally biased region" description="Low complexity" evidence="15">
    <location>
        <begin position="699"/>
        <end position="710"/>
    </location>
</feature>
<feature type="compositionally biased region" description="Low complexity" evidence="15">
    <location>
        <begin position="527"/>
        <end position="557"/>
    </location>
</feature>
<dbReference type="SMART" id="SM00389">
    <property type="entry name" value="HOX"/>
    <property type="match status" value="1"/>
</dbReference>
<dbReference type="Gene3D" id="1.10.10.60">
    <property type="entry name" value="Homeodomain-like"/>
    <property type="match status" value="1"/>
</dbReference>
<dbReference type="GO" id="GO:0000981">
    <property type="term" value="F:DNA-binding transcription factor activity, RNA polymerase II-specific"/>
    <property type="evidence" value="ECO:0007669"/>
    <property type="project" value="TreeGrafter"/>
</dbReference>
<feature type="compositionally biased region" description="Low complexity" evidence="15">
    <location>
        <begin position="1203"/>
        <end position="1213"/>
    </location>
</feature>
<dbReference type="FunFam" id="1.10.10.60:FF:000116">
    <property type="entry name" value="Cut-like homeobox 2b"/>
    <property type="match status" value="1"/>
</dbReference>
<feature type="compositionally biased region" description="Polar residues" evidence="15">
    <location>
        <begin position="1214"/>
        <end position="1228"/>
    </location>
</feature>
<accession>A0A8C3DYY1</accession>
<feature type="compositionally biased region" description="Low complexity" evidence="15">
    <location>
        <begin position="1036"/>
        <end position="1052"/>
    </location>
</feature>
<keyword evidence="3" id="KW-0597">Phosphoprotein</keyword>
<evidence type="ECO:0000256" key="15">
    <source>
        <dbReference type="SAM" id="MobiDB-lite"/>
    </source>
</evidence>
<dbReference type="CDD" id="cd00086">
    <property type="entry name" value="homeodomain"/>
    <property type="match status" value="1"/>
</dbReference>
<evidence type="ECO:0000256" key="13">
    <source>
        <dbReference type="RuleBase" id="RU361129"/>
    </source>
</evidence>
<feature type="compositionally biased region" description="Polar residues" evidence="15">
    <location>
        <begin position="892"/>
        <end position="913"/>
    </location>
</feature>
<evidence type="ECO:0000256" key="11">
    <source>
        <dbReference type="PROSITE-ProRule" id="PRU00108"/>
    </source>
</evidence>